<dbReference type="Pfam" id="PF12697">
    <property type="entry name" value="Abhydrolase_6"/>
    <property type="match status" value="1"/>
</dbReference>
<evidence type="ECO:0000313" key="3">
    <source>
        <dbReference type="EMBL" id="KAF2101830.1"/>
    </source>
</evidence>
<name>A0A9P4M976_9PEZI</name>
<proteinExistence type="predicted"/>
<sequence>MNWKKLTVRAASIAYGMLNLGIFVLLATLDGSTFRKPSDKAKKELAAATHRLWGLTAQPNGIKHHFHTLSDGTKLHYVTAEPAKTARNLIIFLHGFPDSWAMWKYHLSSTKLSSDSTLVALDLPGYGGSDDLPEYDATNMLEAVTQFILDMKATYIHAKADSPMEKGRVILVCHDWGAVIGFRLASEAPQVADRFILASAVHPALAIANIKTRWTTVVQMLRTWKHRPRSVKLLKKAAASLSPLLRQLKKSGYIFVFNLPAPIANAFGPLGNYWFMRLTHELAAEGKKYLLESREAAEMMAGSLGPSIEECSSPMTKVMAYPPAVKQRAPTGGWSSKIRIYRDGLLTKSWTKSMDTLWSLTQEEQSESLAKRRRSSAGAALFDSGPEGSLKAKVTVLWGSKDPAGEARVALEGIEDYMSRDSQVLVLDGTGHWMPVEKNGKLVIEEIVKWAADGERTKLRELIKQEDMQSVKLMAER</sequence>
<dbReference type="Proteomes" id="UP000799772">
    <property type="component" value="Unassembled WGS sequence"/>
</dbReference>
<evidence type="ECO:0000259" key="2">
    <source>
        <dbReference type="Pfam" id="PF12697"/>
    </source>
</evidence>
<dbReference type="PANTHER" id="PTHR43689">
    <property type="entry name" value="HYDROLASE"/>
    <property type="match status" value="1"/>
</dbReference>
<comment type="caution">
    <text evidence="3">The sequence shown here is derived from an EMBL/GenBank/DDBJ whole genome shotgun (WGS) entry which is preliminary data.</text>
</comment>
<dbReference type="InterPro" id="IPR000073">
    <property type="entry name" value="AB_hydrolase_1"/>
</dbReference>
<evidence type="ECO:0000313" key="4">
    <source>
        <dbReference type="Proteomes" id="UP000799772"/>
    </source>
</evidence>
<evidence type="ECO:0000256" key="1">
    <source>
        <dbReference type="SAM" id="Phobius"/>
    </source>
</evidence>
<accession>A0A9P4M976</accession>
<reference evidence="3" key="1">
    <citation type="journal article" date="2020" name="Stud. Mycol.">
        <title>101 Dothideomycetes genomes: a test case for predicting lifestyles and emergence of pathogens.</title>
        <authorList>
            <person name="Haridas S."/>
            <person name="Albert R."/>
            <person name="Binder M."/>
            <person name="Bloem J."/>
            <person name="Labutti K."/>
            <person name="Salamov A."/>
            <person name="Andreopoulos B."/>
            <person name="Baker S."/>
            <person name="Barry K."/>
            <person name="Bills G."/>
            <person name="Bluhm B."/>
            <person name="Cannon C."/>
            <person name="Castanera R."/>
            <person name="Culley D."/>
            <person name="Daum C."/>
            <person name="Ezra D."/>
            <person name="Gonzalez J."/>
            <person name="Henrissat B."/>
            <person name="Kuo A."/>
            <person name="Liang C."/>
            <person name="Lipzen A."/>
            <person name="Lutzoni F."/>
            <person name="Magnuson J."/>
            <person name="Mondo S."/>
            <person name="Nolan M."/>
            <person name="Ohm R."/>
            <person name="Pangilinan J."/>
            <person name="Park H.-J."/>
            <person name="Ramirez L."/>
            <person name="Alfaro M."/>
            <person name="Sun H."/>
            <person name="Tritt A."/>
            <person name="Yoshinaga Y."/>
            <person name="Zwiers L.-H."/>
            <person name="Turgeon B."/>
            <person name="Goodwin S."/>
            <person name="Spatafora J."/>
            <person name="Crous P."/>
            <person name="Grigoriev I."/>
        </authorList>
    </citation>
    <scope>NUCLEOTIDE SEQUENCE</scope>
    <source>
        <strain evidence="3">CBS 133067</strain>
    </source>
</reference>
<gene>
    <name evidence="3" type="ORF">NA57DRAFT_34812</name>
</gene>
<feature type="transmembrane region" description="Helical" evidence="1">
    <location>
        <begin position="12"/>
        <end position="29"/>
    </location>
</feature>
<keyword evidence="4" id="KW-1185">Reference proteome</keyword>
<dbReference type="AlphaFoldDB" id="A0A9P4M976"/>
<keyword evidence="1" id="KW-0472">Membrane</keyword>
<dbReference type="InterPro" id="IPR029058">
    <property type="entry name" value="AB_hydrolase_fold"/>
</dbReference>
<protein>
    <submittedName>
        <fullName evidence="3">Alpha/beta-hydrolase</fullName>
    </submittedName>
</protein>
<dbReference type="SUPFAM" id="SSF53474">
    <property type="entry name" value="alpha/beta-Hydrolases"/>
    <property type="match status" value="1"/>
</dbReference>
<dbReference type="EMBL" id="ML978123">
    <property type="protein sequence ID" value="KAF2101830.1"/>
    <property type="molecule type" value="Genomic_DNA"/>
</dbReference>
<organism evidence="3 4">
    <name type="scientific">Rhizodiscina lignyota</name>
    <dbReference type="NCBI Taxonomy" id="1504668"/>
    <lineage>
        <taxon>Eukaryota</taxon>
        <taxon>Fungi</taxon>
        <taxon>Dikarya</taxon>
        <taxon>Ascomycota</taxon>
        <taxon>Pezizomycotina</taxon>
        <taxon>Dothideomycetes</taxon>
        <taxon>Pleosporomycetidae</taxon>
        <taxon>Aulographales</taxon>
        <taxon>Rhizodiscinaceae</taxon>
        <taxon>Rhizodiscina</taxon>
    </lineage>
</organism>
<dbReference type="Gene3D" id="3.40.50.1820">
    <property type="entry name" value="alpha/beta hydrolase"/>
    <property type="match status" value="1"/>
</dbReference>
<keyword evidence="1" id="KW-0812">Transmembrane</keyword>
<dbReference type="PANTHER" id="PTHR43689:SF8">
    <property type="entry name" value="ALPHA_BETA-HYDROLASES SUPERFAMILY PROTEIN"/>
    <property type="match status" value="1"/>
</dbReference>
<dbReference type="OrthoDB" id="6431331at2759"/>
<keyword evidence="1" id="KW-1133">Transmembrane helix</keyword>
<feature type="domain" description="AB hydrolase-1" evidence="2">
    <location>
        <begin position="90"/>
        <end position="216"/>
    </location>
</feature>